<reference evidence="1 2" key="1">
    <citation type="submission" date="2019-08" db="EMBL/GenBank/DDBJ databases">
        <authorList>
            <person name="Seo Y.L."/>
        </authorList>
    </citation>
    <scope>NUCLEOTIDE SEQUENCE [LARGE SCALE GENOMIC DNA]</scope>
    <source>
        <strain evidence="1 2">MaA-C15</strain>
    </source>
</reference>
<evidence type="ECO:0000313" key="1">
    <source>
        <dbReference type="EMBL" id="TYR29578.1"/>
    </source>
</evidence>
<keyword evidence="2" id="KW-1185">Reference proteome</keyword>
<dbReference type="InterPro" id="IPR021270">
    <property type="entry name" value="DUF2849"/>
</dbReference>
<proteinExistence type="predicted"/>
<protein>
    <submittedName>
        <fullName evidence="1">DUF2849 domain-containing protein</fullName>
    </submittedName>
</protein>
<dbReference type="OrthoDB" id="9815695at2"/>
<dbReference type="AlphaFoldDB" id="A0A5D4GMN0"/>
<dbReference type="Proteomes" id="UP000323258">
    <property type="component" value="Unassembled WGS sequence"/>
</dbReference>
<name>A0A5D4GMN0_9HYPH</name>
<gene>
    <name evidence="1" type="ORF">FY036_22265</name>
</gene>
<dbReference type="RefSeq" id="WP_148916887.1">
    <property type="nucleotide sequence ID" value="NZ_VSZS01000068.1"/>
</dbReference>
<sequence>MKILTANRLRDGEAVWLAADHSWAASIEAAEIARDKATEEKLERAGKAALLKNEVVDVNLIDVTVADGEIRPLRLRERIRAAGPTNRIDLGKQARPEIAVAA</sequence>
<comment type="caution">
    <text evidence="1">The sequence shown here is derived from an EMBL/GenBank/DDBJ whole genome shotgun (WGS) entry which is preliminary data.</text>
</comment>
<evidence type="ECO:0000313" key="2">
    <source>
        <dbReference type="Proteomes" id="UP000323258"/>
    </source>
</evidence>
<dbReference type="Pfam" id="PF11011">
    <property type="entry name" value="DUF2849"/>
    <property type="match status" value="1"/>
</dbReference>
<reference evidence="1 2" key="2">
    <citation type="submission" date="2019-09" db="EMBL/GenBank/DDBJ databases">
        <title>Mesorhizobium sp. MaA-C15 isolated from Microcystis aeruginosa.</title>
        <authorList>
            <person name="Jeong S.E."/>
            <person name="Jin H.M."/>
            <person name="Jeon C.O."/>
        </authorList>
    </citation>
    <scope>NUCLEOTIDE SEQUENCE [LARGE SCALE GENOMIC DNA]</scope>
    <source>
        <strain evidence="1 2">MaA-C15</strain>
    </source>
</reference>
<accession>A0A5D4GMN0</accession>
<organism evidence="1 2">
    <name type="scientific">Neoaquamicrobium microcysteis</name>
    <dbReference type="NCBI Taxonomy" id="2682781"/>
    <lineage>
        <taxon>Bacteria</taxon>
        <taxon>Pseudomonadati</taxon>
        <taxon>Pseudomonadota</taxon>
        <taxon>Alphaproteobacteria</taxon>
        <taxon>Hyphomicrobiales</taxon>
        <taxon>Phyllobacteriaceae</taxon>
        <taxon>Neoaquamicrobium</taxon>
    </lineage>
</organism>
<dbReference type="EMBL" id="VSZS01000068">
    <property type="protein sequence ID" value="TYR29578.1"/>
    <property type="molecule type" value="Genomic_DNA"/>
</dbReference>